<dbReference type="AlphaFoldDB" id="A0A1I1T0R7"/>
<gene>
    <name evidence="3" type="ORF">SAMN05216204_12649</name>
</gene>
<reference evidence="4" key="1">
    <citation type="submission" date="2016-10" db="EMBL/GenBank/DDBJ databases">
        <authorList>
            <person name="Varghese N."/>
            <person name="Submissions S."/>
        </authorList>
    </citation>
    <scope>NUCLEOTIDE SEQUENCE [LARGE SCALE GENOMIC DNA]</scope>
    <source>
        <strain evidence="4">CGMCC 1.12041</strain>
    </source>
</reference>
<keyword evidence="4" id="KW-1185">Reference proteome</keyword>
<feature type="domain" description="DUF2059" evidence="2">
    <location>
        <begin position="111"/>
        <end position="163"/>
    </location>
</feature>
<dbReference type="RefSeq" id="WP_091876128.1">
    <property type="nucleotide sequence ID" value="NZ_FOLD01000026.1"/>
</dbReference>
<dbReference type="Pfam" id="PF09832">
    <property type="entry name" value="DUF2059"/>
    <property type="match status" value="1"/>
</dbReference>
<name>A0A1I1T0R7_9BURK</name>
<dbReference type="Proteomes" id="UP000198639">
    <property type="component" value="Unassembled WGS sequence"/>
</dbReference>
<evidence type="ECO:0000259" key="2">
    <source>
        <dbReference type="Pfam" id="PF09832"/>
    </source>
</evidence>
<evidence type="ECO:0000256" key="1">
    <source>
        <dbReference type="SAM" id="SignalP"/>
    </source>
</evidence>
<accession>A0A1I1T0R7</accession>
<keyword evidence="1" id="KW-0732">Signal</keyword>
<proteinExistence type="predicted"/>
<feature type="chain" id="PRO_5011441075" description="DUF2059 domain-containing protein" evidence="1">
    <location>
        <begin position="24"/>
        <end position="182"/>
    </location>
</feature>
<protein>
    <recommendedName>
        <fullName evidence="2">DUF2059 domain-containing protein</fullName>
    </recommendedName>
</protein>
<sequence>MKKFVVALTAAAAFAVLPSFALAAPAADPQATAAVKAMLDAMEMRKNMLAMYAEMQKAMPSIMRQQMVGLIQADPKLNAEQKKEAIAKAEKALPQVAQTVGKIFNDPALIDEMITEMVPLYTNNYTVDEIKQLTAFYKSPIGRKMMALSPKLSAEGMAIGQRVVTPRLGKLMQDLMQDVQKP</sequence>
<dbReference type="InterPro" id="IPR018637">
    <property type="entry name" value="DUF2059"/>
</dbReference>
<dbReference type="OrthoDB" id="8589964at2"/>
<evidence type="ECO:0000313" key="4">
    <source>
        <dbReference type="Proteomes" id="UP000198639"/>
    </source>
</evidence>
<evidence type="ECO:0000313" key="3">
    <source>
        <dbReference type="EMBL" id="SFD48890.1"/>
    </source>
</evidence>
<organism evidence="3 4">
    <name type="scientific">Massilia yuzhufengensis</name>
    <dbReference type="NCBI Taxonomy" id="1164594"/>
    <lineage>
        <taxon>Bacteria</taxon>
        <taxon>Pseudomonadati</taxon>
        <taxon>Pseudomonadota</taxon>
        <taxon>Betaproteobacteria</taxon>
        <taxon>Burkholderiales</taxon>
        <taxon>Oxalobacteraceae</taxon>
        <taxon>Telluria group</taxon>
        <taxon>Massilia</taxon>
    </lineage>
</organism>
<dbReference type="EMBL" id="FOLD01000026">
    <property type="protein sequence ID" value="SFD48890.1"/>
    <property type="molecule type" value="Genomic_DNA"/>
</dbReference>
<feature type="signal peptide" evidence="1">
    <location>
        <begin position="1"/>
        <end position="23"/>
    </location>
</feature>
<dbReference type="STRING" id="1164594.SAMN05216204_12649"/>